<protein>
    <submittedName>
        <fullName evidence="1">Uncharacterized protein</fullName>
    </submittedName>
</protein>
<dbReference type="Proteomes" id="UP000013051">
    <property type="component" value="Unassembled WGS sequence"/>
</dbReference>
<organism evidence="1 2">
    <name type="scientific">[Clostridium] innocuum 2959</name>
    <dbReference type="NCBI Taxonomy" id="999413"/>
    <lineage>
        <taxon>Bacteria</taxon>
        <taxon>Bacillati</taxon>
        <taxon>Bacillota</taxon>
        <taxon>Clostridia</taxon>
        <taxon>Eubacteriales</taxon>
        <taxon>Clostridiaceae</taxon>
        <taxon>Clostridium</taxon>
    </lineage>
</organism>
<dbReference type="SUPFAM" id="SSF56784">
    <property type="entry name" value="HAD-like"/>
    <property type="match status" value="1"/>
</dbReference>
<dbReference type="PATRIC" id="fig|999413.4.peg.4718"/>
<evidence type="ECO:0000313" key="1">
    <source>
        <dbReference type="EMBL" id="ENY83972.1"/>
    </source>
</evidence>
<reference evidence="1 2" key="1">
    <citation type="submission" date="2013-01" db="EMBL/GenBank/DDBJ databases">
        <title>The Genome Sequence of Clostridium innocuum 2959.</title>
        <authorList>
            <consortium name="The Broad Institute Genome Sequencing Platform"/>
            <person name="Earl A."/>
            <person name="Ward D."/>
            <person name="Feldgarden M."/>
            <person name="Gevers D."/>
            <person name="Courvalin P."/>
            <person name="Lambert T."/>
            <person name="Walker B."/>
            <person name="Young S.K."/>
            <person name="Zeng Q."/>
            <person name="Gargeya S."/>
            <person name="Fitzgerald M."/>
            <person name="Haas B."/>
            <person name="Abouelleil A."/>
            <person name="Alvarado L."/>
            <person name="Arachchi H.M."/>
            <person name="Berlin A.M."/>
            <person name="Chapman S.B."/>
            <person name="Dewar J."/>
            <person name="Goldberg J."/>
            <person name="Griggs A."/>
            <person name="Gujja S."/>
            <person name="Hansen M."/>
            <person name="Howarth C."/>
            <person name="Imamovic A."/>
            <person name="Larimer J."/>
            <person name="McCowan C."/>
            <person name="Murphy C."/>
            <person name="Neiman D."/>
            <person name="Pearson M."/>
            <person name="Priest M."/>
            <person name="Roberts A."/>
            <person name="Saif S."/>
            <person name="Shea T."/>
            <person name="Sisk P."/>
            <person name="Sykes S."/>
            <person name="Wortman J."/>
            <person name="Nusbaum C."/>
            <person name="Birren B."/>
        </authorList>
    </citation>
    <scope>NUCLEOTIDE SEQUENCE [LARGE SCALE GENOMIC DNA]</scope>
    <source>
        <strain evidence="1 2">2959</strain>
    </source>
</reference>
<keyword evidence="2" id="KW-1185">Reference proteome</keyword>
<dbReference type="InterPro" id="IPR023214">
    <property type="entry name" value="HAD_sf"/>
</dbReference>
<dbReference type="Gene3D" id="3.40.50.1000">
    <property type="entry name" value="HAD superfamily/HAD-like"/>
    <property type="match status" value="1"/>
</dbReference>
<dbReference type="RefSeq" id="WP_002610969.1">
    <property type="nucleotide sequence ID" value="NZ_CAXSUL010000086.1"/>
</dbReference>
<sequence length="322" mass="38308">MKKRVFIDMDGTLYRFHDHILDESGHVQIEKMYELDFFVKLESFENMKEAINLLHSVDKEEIEIFILSSADTKEVVHQKNICIDRDFPFIDEEHRLFPKTWESKTDKIPEGIYVGDILIDDYNVNLEQWKDKGGTSIKFVNNINHQGKGRYGGDVGKLWEHEILRYDMKPKEIVLNIEEIIGIQRDRFLFRFPDEEINKTIMEKVSSVFNEWNLCEHNGSVYMVYTGDLEENIIFDYQWMIKNIDLETIENGCYSSYAEALNYWIDDISNDIKDLGVWDEDKGHDFYLSVEQIEYCGLKEQYQEAKDYVLEMFEEDLDEIDK</sequence>
<proteinExistence type="predicted"/>
<accession>N9W8W3</accession>
<gene>
    <name evidence="1" type="ORF">HMPREF1094_04403</name>
</gene>
<name>N9W8W3_CLOIN</name>
<evidence type="ECO:0000313" key="2">
    <source>
        <dbReference type="Proteomes" id="UP000013051"/>
    </source>
</evidence>
<dbReference type="InterPro" id="IPR036412">
    <property type="entry name" value="HAD-like_sf"/>
</dbReference>
<dbReference type="HOGENOM" id="CLU_862506_0_0_9"/>
<dbReference type="AlphaFoldDB" id="N9W8W3"/>
<comment type="caution">
    <text evidence="1">The sequence shown here is derived from an EMBL/GenBank/DDBJ whole genome shotgun (WGS) entry which is preliminary data.</text>
</comment>
<dbReference type="EMBL" id="AGYV01000012">
    <property type="protein sequence ID" value="ENY83972.1"/>
    <property type="molecule type" value="Genomic_DNA"/>
</dbReference>